<evidence type="ECO:0000313" key="4">
    <source>
        <dbReference type="EMBL" id="TWH75986.1"/>
    </source>
</evidence>
<dbReference type="AlphaFoldDB" id="A0A562IYL7"/>
<dbReference type="EMBL" id="VLKG01000004">
    <property type="protein sequence ID" value="TWH75986.1"/>
    <property type="molecule type" value="Genomic_DNA"/>
</dbReference>
<reference evidence="4 5" key="1">
    <citation type="submission" date="2019-07" db="EMBL/GenBank/DDBJ databases">
        <title>Genomic Encyclopedia of Type Strains, Phase I: the one thousand microbial genomes (KMG-I) project.</title>
        <authorList>
            <person name="Kyrpides N."/>
        </authorList>
    </citation>
    <scope>NUCLEOTIDE SEQUENCE [LARGE SCALE GENOMIC DNA]</scope>
    <source>
        <strain evidence="4 5">DSM 375</strain>
    </source>
</reference>
<dbReference type="Pfam" id="PF13801">
    <property type="entry name" value="Metal_resist"/>
    <property type="match status" value="1"/>
</dbReference>
<accession>A0A562IYL7</accession>
<protein>
    <recommendedName>
        <fullName evidence="2">Signaling pathway modulator ZraP</fullName>
    </recommendedName>
    <alternativeName>
        <fullName evidence="3">Zinc resistance-associated protein</fullName>
    </alternativeName>
</protein>
<evidence type="ECO:0000313" key="5">
    <source>
        <dbReference type="Proteomes" id="UP000319627"/>
    </source>
</evidence>
<evidence type="ECO:0000256" key="1">
    <source>
        <dbReference type="ARBA" id="ARBA00044945"/>
    </source>
</evidence>
<dbReference type="Proteomes" id="UP000319627">
    <property type="component" value="Unassembled WGS sequence"/>
</dbReference>
<keyword evidence="5" id="KW-1185">Reference proteome</keyword>
<dbReference type="InterPro" id="IPR025961">
    <property type="entry name" value="Metal_resist"/>
</dbReference>
<gene>
    <name evidence="4" type="ORF">LX59_01496</name>
</gene>
<comment type="similarity">
    <text evidence="1">Belongs to the ZraP family.</text>
</comment>
<evidence type="ECO:0000256" key="3">
    <source>
        <dbReference type="ARBA" id="ARBA00045001"/>
    </source>
</evidence>
<comment type="caution">
    <text evidence="4">The sequence shown here is derived from an EMBL/GenBank/DDBJ whole genome shotgun (WGS) entry which is preliminary data.</text>
</comment>
<dbReference type="RefSeq" id="WP_144571210.1">
    <property type="nucleotide sequence ID" value="NZ_VLKG01000004.1"/>
</dbReference>
<evidence type="ECO:0000256" key="2">
    <source>
        <dbReference type="ARBA" id="ARBA00044983"/>
    </source>
</evidence>
<organism evidence="4 5">
    <name type="scientific">Azomonas agilis</name>
    <dbReference type="NCBI Taxonomy" id="116849"/>
    <lineage>
        <taxon>Bacteria</taxon>
        <taxon>Pseudomonadati</taxon>
        <taxon>Pseudomonadota</taxon>
        <taxon>Gammaproteobacteria</taxon>
        <taxon>Pseudomonadales</taxon>
        <taxon>Pseudomonadaceae</taxon>
        <taxon>Azomonas</taxon>
    </lineage>
</organism>
<sequence>MSRSLIILSLSLCLNGLLIGLFIGQKLHSEQPQYADRPLLQMIRNLPPEMRAPLRQALIERRPELQQAIGESRQALLQIQQLARQPDVQEAQLRQAFEQLHTGLEHLQQPLYQAIIQSLMATPAAVRQNWRTPLAPRSNPLPVEPFFEAD</sequence>
<name>A0A562IYL7_9GAMM</name>
<proteinExistence type="inferred from homology"/>